<keyword evidence="2 4" id="KW-0012">Acyltransferase</keyword>
<proteinExistence type="predicted"/>
<dbReference type="InterPro" id="IPR000182">
    <property type="entry name" value="GNAT_dom"/>
</dbReference>
<dbReference type="Proteomes" id="UP001597380">
    <property type="component" value="Unassembled WGS sequence"/>
</dbReference>
<reference evidence="5" key="1">
    <citation type="journal article" date="2019" name="Int. J. Syst. Evol. Microbiol.">
        <title>The Global Catalogue of Microorganisms (GCM) 10K type strain sequencing project: providing services to taxonomists for standard genome sequencing and annotation.</title>
        <authorList>
            <consortium name="The Broad Institute Genomics Platform"/>
            <consortium name="The Broad Institute Genome Sequencing Center for Infectious Disease"/>
            <person name="Wu L."/>
            <person name="Ma J."/>
        </authorList>
    </citation>
    <scope>NUCLEOTIDE SEQUENCE [LARGE SCALE GENOMIC DNA]</scope>
    <source>
        <strain evidence="5">CGMCC 1.10992</strain>
    </source>
</reference>
<dbReference type="Pfam" id="PF00583">
    <property type="entry name" value="Acetyltransf_1"/>
    <property type="match status" value="1"/>
</dbReference>
<dbReference type="InterPro" id="IPR016181">
    <property type="entry name" value="Acyl_CoA_acyltransferase"/>
</dbReference>
<keyword evidence="5" id="KW-1185">Reference proteome</keyword>
<feature type="domain" description="N-acetyltransferase" evidence="3">
    <location>
        <begin position="10"/>
        <end position="166"/>
    </location>
</feature>
<sequence>MSTSNSQANILVADYQNPSHGEAILALLDQYAQDPMGGGTPISEKVRNQLIGKLAQNATAVSFLAELDGEYVGLANCFLGFSTFACEELINIHDFAVSPSARGKGIGKQLMRAVEQYARERGCCKVTLEVLEGNHVAKALYQKCGFAGYALDPEAGHALFWDKKLT</sequence>
<evidence type="ECO:0000259" key="3">
    <source>
        <dbReference type="PROSITE" id="PS51186"/>
    </source>
</evidence>
<dbReference type="EMBL" id="JBHUHT010000017">
    <property type="protein sequence ID" value="MFD2097476.1"/>
    <property type="molecule type" value="Genomic_DNA"/>
</dbReference>
<dbReference type="PANTHER" id="PTHR43420">
    <property type="entry name" value="ACETYLTRANSFERASE"/>
    <property type="match status" value="1"/>
</dbReference>
<evidence type="ECO:0000313" key="5">
    <source>
        <dbReference type="Proteomes" id="UP001597380"/>
    </source>
</evidence>
<dbReference type="EC" id="2.3.-.-" evidence="4"/>
<organism evidence="4 5">
    <name type="scientific">Corallincola platygyrae</name>
    <dbReference type="NCBI Taxonomy" id="1193278"/>
    <lineage>
        <taxon>Bacteria</taxon>
        <taxon>Pseudomonadati</taxon>
        <taxon>Pseudomonadota</taxon>
        <taxon>Gammaproteobacteria</taxon>
        <taxon>Alteromonadales</taxon>
        <taxon>Psychromonadaceae</taxon>
        <taxon>Corallincola</taxon>
    </lineage>
</organism>
<evidence type="ECO:0000256" key="1">
    <source>
        <dbReference type="ARBA" id="ARBA00022679"/>
    </source>
</evidence>
<comment type="caution">
    <text evidence="4">The sequence shown here is derived from an EMBL/GenBank/DDBJ whole genome shotgun (WGS) entry which is preliminary data.</text>
</comment>
<dbReference type="RefSeq" id="WP_345340638.1">
    <property type="nucleotide sequence ID" value="NZ_BAABLI010000015.1"/>
</dbReference>
<dbReference type="Gene3D" id="3.40.630.30">
    <property type="match status" value="1"/>
</dbReference>
<evidence type="ECO:0000313" key="4">
    <source>
        <dbReference type="EMBL" id="MFD2097476.1"/>
    </source>
</evidence>
<keyword evidence="1 4" id="KW-0808">Transferase</keyword>
<dbReference type="GO" id="GO:0016746">
    <property type="term" value="F:acyltransferase activity"/>
    <property type="evidence" value="ECO:0007669"/>
    <property type="project" value="UniProtKB-KW"/>
</dbReference>
<dbReference type="InterPro" id="IPR050680">
    <property type="entry name" value="YpeA/RimI_acetyltransf"/>
</dbReference>
<accession>A0ABW4XPI8</accession>
<dbReference type="PROSITE" id="PS51186">
    <property type="entry name" value="GNAT"/>
    <property type="match status" value="1"/>
</dbReference>
<protein>
    <submittedName>
        <fullName evidence="4">GNAT family N-acetyltransferase</fullName>
        <ecNumber evidence="4">2.3.-.-</ecNumber>
    </submittedName>
</protein>
<name>A0ABW4XPI8_9GAMM</name>
<evidence type="ECO:0000256" key="2">
    <source>
        <dbReference type="ARBA" id="ARBA00023315"/>
    </source>
</evidence>
<dbReference type="CDD" id="cd04301">
    <property type="entry name" value="NAT_SF"/>
    <property type="match status" value="1"/>
</dbReference>
<dbReference type="PANTHER" id="PTHR43420:SF51">
    <property type="entry name" value="PEPTIDYL-LYSINE N-ACETYLTRANSFERASE YIAC"/>
    <property type="match status" value="1"/>
</dbReference>
<dbReference type="SUPFAM" id="SSF55729">
    <property type="entry name" value="Acyl-CoA N-acyltransferases (Nat)"/>
    <property type="match status" value="1"/>
</dbReference>
<gene>
    <name evidence="4" type="ORF">ACFSJ3_15870</name>
</gene>